<organism evidence="7 8">
    <name type="scientific">Paraburkholderia caribensis MBA4</name>
    <dbReference type="NCBI Taxonomy" id="1323664"/>
    <lineage>
        <taxon>Bacteria</taxon>
        <taxon>Pseudomonadati</taxon>
        <taxon>Pseudomonadota</taxon>
        <taxon>Betaproteobacteria</taxon>
        <taxon>Burkholderiales</taxon>
        <taxon>Burkholderiaceae</taxon>
        <taxon>Paraburkholderia</taxon>
    </lineage>
</organism>
<dbReference type="Pfam" id="PF05025">
    <property type="entry name" value="RbsD_FucU"/>
    <property type="match status" value="1"/>
</dbReference>
<dbReference type="InterPro" id="IPR023064">
    <property type="entry name" value="D-ribose_pyranase"/>
</dbReference>
<evidence type="ECO:0000256" key="6">
    <source>
        <dbReference type="HAMAP-Rule" id="MF_01661"/>
    </source>
</evidence>
<proteinExistence type="inferred from homology"/>
<comment type="catalytic activity">
    <reaction evidence="1 6">
        <text>beta-D-ribopyranose = beta-D-ribofuranose</text>
        <dbReference type="Rhea" id="RHEA:25432"/>
        <dbReference type="ChEBI" id="CHEBI:27476"/>
        <dbReference type="ChEBI" id="CHEBI:47002"/>
        <dbReference type="EC" id="5.4.99.62"/>
    </reaction>
</comment>
<dbReference type="InterPro" id="IPR023750">
    <property type="entry name" value="RbsD-like_sf"/>
</dbReference>
<protein>
    <recommendedName>
        <fullName evidence="2 6">D-ribose pyranase</fullName>
        <ecNumber evidence="2 6">5.4.99.62</ecNumber>
    </recommendedName>
</protein>
<reference evidence="7 8" key="1">
    <citation type="journal article" date="2014" name="Genome Announc.">
        <title>Draft Genome Sequence of the Haloacid-Degrading Burkholderia caribensis Strain MBA4.</title>
        <authorList>
            <person name="Pan Y."/>
            <person name="Kong K.F."/>
            <person name="Tsang J.S."/>
        </authorList>
    </citation>
    <scope>NUCLEOTIDE SEQUENCE [LARGE SCALE GENOMIC DNA]</scope>
    <source>
        <strain evidence="7 8">MBA4</strain>
    </source>
</reference>
<dbReference type="UniPathway" id="UPA00916">
    <property type="reaction ID" value="UER00888"/>
</dbReference>
<dbReference type="RefSeq" id="WP_035989742.1">
    <property type="nucleotide sequence ID" value="NZ_CP012747.1"/>
</dbReference>
<dbReference type="GeneID" id="69970444"/>
<comment type="pathway">
    <text evidence="6">Carbohydrate metabolism; D-ribose degradation; D-ribose 5-phosphate from beta-D-ribopyranose: step 1/2.</text>
</comment>
<accession>A0A0P0RD90</accession>
<dbReference type="InterPro" id="IPR007721">
    <property type="entry name" value="RbsD_FucU"/>
</dbReference>
<dbReference type="Gene3D" id="3.40.1650.10">
    <property type="entry name" value="RbsD-like domain"/>
    <property type="match status" value="1"/>
</dbReference>
<evidence type="ECO:0000256" key="2">
    <source>
        <dbReference type="ARBA" id="ARBA00012862"/>
    </source>
</evidence>
<comment type="subcellular location">
    <subcellularLocation>
        <location evidence="6">Cytoplasm</location>
    </subcellularLocation>
</comment>
<gene>
    <name evidence="6" type="primary">rbsD</name>
    <name evidence="7" type="ORF">K788_0003227</name>
</gene>
<dbReference type="AlphaFoldDB" id="A0A0P0RD90"/>
<dbReference type="SUPFAM" id="SSF102546">
    <property type="entry name" value="RbsD-like"/>
    <property type="match status" value="1"/>
</dbReference>
<dbReference type="PANTHER" id="PTHR37831">
    <property type="entry name" value="D-RIBOSE PYRANASE"/>
    <property type="match status" value="1"/>
</dbReference>
<dbReference type="KEGG" id="bcai:K788_0003227"/>
<evidence type="ECO:0000256" key="5">
    <source>
        <dbReference type="ARBA" id="ARBA00023277"/>
    </source>
</evidence>
<dbReference type="HAMAP" id="MF_01661">
    <property type="entry name" value="D_rib_pyranase"/>
    <property type="match status" value="1"/>
</dbReference>
<evidence type="ECO:0000256" key="1">
    <source>
        <dbReference type="ARBA" id="ARBA00000223"/>
    </source>
</evidence>
<keyword evidence="4 6" id="KW-0413">Isomerase</keyword>
<comment type="function">
    <text evidence="6">Catalyzes the interconversion of beta-pyran and beta-furan forms of D-ribose.</text>
</comment>
<evidence type="ECO:0000313" key="8">
    <source>
        <dbReference type="Proteomes" id="UP000019146"/>
    </source>
</evidence>
<dbReference type="GO" id="GO:0016872">
    <property type="term" value="F:intramolecular lyase activity"/>
    <property type="evidence" value="ECO:0007669"/>
    <property type="project" value="UniProtKB-UniRule"/>
</dbReference>
<evidence type="ECO:0000313" key="7">
    <source>
        <dbReference type="EMBL" id="ALL66487.1"/>
    </source>
</evidence>
<dbReference type="GO" id="GO:0005829">
    <property type="term" value="C:cytosol"/>
    <property type="evidence" value="ECO:0007669"/>
    <property type="project" value="TreeGrafter"/>
</dbReference>
<dbReference type="NCBIfam" id="NF008761">
    <property type="entry name" value="PRK11797.1"/>
    <property type="match status" value="1"/>
</dbReference>
<dbReference type="PANTHER" id="PTHR37831:SF1">
    <property type="entry name" value="D-RIBOSE PYRANASE"/>
    <property type="match status" value="1"/>
</dbReference>
<feature type="binding site" evidence="6">
    <location>
        <position position="99"/>
    </location>
    <ligand>
        <name>substrate</name>
    </ligand>
</feature>
<evidence type="ECO:0000256" key="4">
    <source>
        <dbReference type="ARBA" id="ARBA00023235"/>
    </source>
</evidence>
<dbReference type="EMBL" id="CP012747">
    <property type="protein sequence ID" value="ALL66487.1"/>
    <property type="molecule type" value="Genomic_DNA"/>
</dbReference>
<dbReference type="GO" id="GO:0048029">
    <property type="term" value="F:monosaccharide binding"/>
    <property type="evidence" value="ECO:0007669"/>
    <property type="project" value="InterPro"/>
</dbReference>
<comment type="similarity">
    <text evidence="6">Belongs to the RbsD / FucU family. RbsD subfamily.</text>
</comment>
<keyword evidence="5 6" id="KW-0119">Carbohydrate metabolism</keyword>
<feature type="binding site" evidence="6">
    <location>
        <begin position="121"/>
        <end position="123"/>
    </location>
    <ligand>
        <name>substrate</name>
    </ligand>
</feature>
<dbReference type="GO" id="GO:0062193">
    <property type="term" value="F:D-ribose pyranase activity"/>
    <property type="evidence" value="ECO:0007669"/>
    <property type="project" value="UniProtKB-EC"/>
</dbReference>
<feature type="active site" description="Proton donor" evidence="6">
    <location>
        <position position="20"/>
    </location>
</feature>
<dbReference type="GO" id="GO:0019303">
    <property type="term" value="P:D-ribose catabolic process"/>
    <property type="evidence" value="ECO:0007669"/>
    <property type="project" value="UniProtKB-UniRule"/>
</dbReference>
<name>A0A0P0RD90_9BURK</name>
<keyword evidence="3 6" id="KW-0963">Cytoplasm</keyword>
<feature type="binding site" evidence="6">
    <location>
        <position position="28"/>
    </location>
    <ligand>
        <name>substrate</name>
    </ligand>
</feature>
<evidence type="ECO:0000256" key="3">
    <source>
        <dbReference type="ARBA" id="ARBA00022490"/>
    </source>
</evidence>
<dbReference type="EC" id="5.4.99.62" evidence="2 6"/>
<comment type="subunit">
    <text evidence="6">Homodecamer.</text>
</comment>
<sequence>MKKLGHLNRDIARVLASMGHTDSLVIADCGLPIPEGVECIDVSLALNVPGFFDVLDSVLADFKVERAVFASESAEHNAAVVERIAQMASSKIEVEQVPHETFKQRSREAKAIIRTGECSPYANVILHSGVIF</sequence>
<dbReference type="Proteomes" id="UP000019146">
    <property type="component" value="Chromosome 2"/>
</dbReference>